<dbReference type="AlphaFoldDB" id="A0A7Z8CX05"/>
<feature type="transmembrane region" description="Helical" evidence="5">
    <location>
        <begin position="62"/>
        <end position="83"/>
    </location>
</feature>
<dbReference type="CDD" id="cd06165">
    <property type="entry name" value="Sortase_A"/>
    <property type="match status" value="1"/>
</dbReference>
<evidence type="ECO:0000256" key="5">
    <source>
        <dbReference type="SAM" id="Phobius"/>
    </source>
</evidence>
<gene>
    <name evidence="6" type="ORF">CKN69_09760</name>
</gene>
<dbReference type="NCBIfam" id="TIGR01076">
    <property type="entry name" value="sortase_fam"/>
    <property type="match status" value="1"/>
</dbReference>
<evidence type="ECO:0000256" key="1">
    <source>
        <dbReference type="ARBA" id="ARBA00022670"/>
    </source>
</evidence>
<keyword evidence="5" id="KW-1133">Transmembrane helix</keyword>
<comment type="caution">
    <text evidence="6">The sequence shown here is derived from an EMBL/GenBank/DDBJ whole genome shotgun (WGS) entry which is preliminary data.</text>
</comment>
<keyword evidence="1" id="KW-0645">Protease</keyword>
<reference evidence="6 7" key="1">
    <citation type="journal article" date="2018" name="Int. J. Food Microbiol.">
        <title>Growth of Carnobacterium spp. isolated from chilled vacuum-packaged meat under relevant acidic conditions.</title>
        <authorList>
            <person name="Zhang P."/>
            <person name="Badoni M."/>
            <person name="Ganzle M."/>
            <person name="Yang X."/>
        </authorList>
    </citation>
    <scope>NUCLEOTIDE SEQUENCE [LARGE SCALE GENOMIC DNA]</scope>
    <source>
        <strain evidence="6 7">B2</strain>
    </source>
</reference>
<keyword evidence="5" id="KW-0812">Transmembrane</keyword>
<feature type="active site" description="Acyl-thioester intermediate" evidence="4">
    <location>
        <position position="253"/>
    </location>
</feature>
<proteinExistence type="predicted"/>
<accession>A0A7Z8CX05</accession>
<keyword evidence="2" id="KW-0378">Hydrolase</keyword>
<dbReference type="InterPro" id="IPR042007">
    <property type="entry name" value="Sortase_A"/>
</dbReference>
<feature type="active site" description="Proton donor/acceptor" evidence="4">
    <location>
        <position position="190"/>
    </location>
</feature>
<dbReference type="InterPro" id="IPR023365">
    <property type="entry name" value="Sortase_dom-sf"/>
</dbReference>
<dbReference type="InterPro" id="IPR005754">
    <property type="entry name" value="Sortase"/>
</dbReference>
<dbReference type="Proteomes" id="UP000297938">
    <property type="component" value="Unassembled WGS sequence"/>
</dbReference>
<dbReference type="SUPFAM" id="SSF63817">
    <property type="entry name" value="Sortase"/>
    <property type="match status" value="1"/>
</dbReference>
<evidence type="ECO:0000313" key="7">
    <source>
        <dbReference type="Proteomes" id="UP000297938"/>
    </source>
</evidence>
<keyword evidence="3" id="KW-0788">Thiol protease</keyword>
<dbReference type="Gene3D" id="2.40.260.10">
    <property type="entry name" value="Sortase"/>
    <property type="match status" value="1"/>
</dbReference>
<organism evidence="6 7">
    <name type="scientific">Carnobacterium divergens</name>
    <name type="common">Lactobacillus divergens</name>
    <dbReference type="NCBI Taxonomy" id="2748"/>
    <lineage>
        <taxon>Bacteria</taxon>
        <taxon>Bacillati</taxon>
        <taxon>Bacillota</taxon>
        <taxon>Bacilli</taxon>
        <taxon>Lactobacillales</taxon>
        <taxon>Carnobacteriaceae</taxon>
        <taxon>Carnobacterium</taxon>
    </lineage>
</organism>
<name>A0A7Z8CX05_CARDV</name>
<dbReference type="GO" id="GO:0006508">
    <property type="term" value="P:proteolysis"/>
    <property type="evidence" value="ECO:0007669"/>
    <property type="project" value="UniProtKB-KW"/>
</dbReference>
<protein>
    <submittedName>
        <fullName evidence="6">Class A sortase</fullName>
    </submittedName>
</protein>
<evidence type="ECO:0000256" key="2">
    <source>
        <dbReference type="ARBA" id="ARBA00022801"/>
    </source>
</evidence>
<dbReference type="Pfam" id="PF04203">
    <property type="entry name" value="Sortase"/>
    <property type="match status" value="1"/>
</dbReference>
<evidence type="ECO:0000313" key="6">
    <source>
        <dbReference type="EMBL" id="TFJ24906.1"/>
    </source>
</evidence>
<keyword evidence="5" id="KW-0472">Membrane</keyword>
<evidence type="ECO:0000256" key="4">
    <source>
        <dbReference type="PIRSR" id="PIRSR605754-1"/>
    </source>
</evidence>
<dbReference type="EMBL" id="NRPP01000017">
    <property type="protein sequence ID" value="TFJ24906.1"/>
    <property type="molecule type" value="Genomic_DNA"/>
</dbReference>
<evidence type="ECO:0000256" key="3">
    <source>
        <dbReference type="ARBA" id="ARBA00022807"/>
    </source>
</evidence>
<dbReference type="GO" id="GO:0008234">
    <property type="term" value="F:cysteine-type peptidase activity"/>
    <property type="evidence" value="ECO:0007669"/>
    <property type="project" value="UniProtKB-KW"/>
</dbReference>
<sequence length="289" mass="33180">MFVLEVNSSLGNSNENQEIKSTKKINFILIDYQEPQKKEQTNYELIVQPTNPNKRKKTKNKWYYISILLLLLALFITFGNQIYQKSEAQKTNERIERVKQALIKKQYEKKEIAEIKKKNTQSKVEFTYQPQETFLDDSDEEVYLGQVSIPKVHLQLPIVKGVGEKNLYRGAATNKVGQLMGKGNYPMAAHKVPGDDTSLFGPLFNVKNGDLIYLQDNQFIYTYRVNNIEIVAPDRVDILDDRANKTMITMYTCSTDAGVERLVVQGEFEKKTELAKASQQEQAAFTDKS</sequence>